<dbReference type="Proteomes" id="UP000323594">
    <property type="component" value="Chromosome"/>
</dbReference>
<dbReference type="GO" id="GO:0008106">
    <property type="term" value="F:alcohol dehydrogenase (NADP+) activity"/>
    <property type="evidence" value="ECO:0007669"/>
    <property type="project" value="TreeGrafter"/>
</dbReference>
<evidence type="ECO:0000259" key="2">
    <source>
        <dbReference type="Pfam" id="PF00465"/>
    </source>
</evidence>
<dbReference type="InterPro" id="IPR044731">
    <property type="entry name" value="BDH-like"/>
</dbReference>
<gene>
    <name evidence="3" type="ORF">FUT82_13005</name>
</gene>
<dbReference type="GO" id="GO:1990002">
    <property type="term" value="F:methylglyoxal reductase (NADPH) (acetol producing) activity"/>
    <property type="evidence" value="ECO:0007669"/>
    <property type="project" value="TreeGrafter"/>
</dbReference>
<keyword evidence="1" id="KW-0560">Oxidoreductase</keyword>
<sequence length="148" mass="16701">MLGNFKYANPTRIYFGEDSLENLHGELKNYGKNILLVYGGGAIKKNGIYDDIISILKKENKNVIEDAGVMPNPTLKKLYEGIKIAKENKIDFILAVGGGSVCDYAKAVSVSVHCTEDPWEKFFVKAEEPIQKLFRSAVFLQWWEPARK</sequence>
<dbReference type="RefSeq" id="WP_148879145.1">
    <property type="nucleotide sequence ID" value="NZ_CP042813.1"/>
</dbReference>
<reference evidence="3 4" key="1">
    <citation type="submission" date="2019-08" db="EMBL/GenBank/DDBJ databases">
        <authorList>
            <person name="Kuhnert P."/>
        </authorList>
    </citation>
    <scope>NUCLEOTIDE SEQUENCE [LARGE SCALE GENOMIC DNA]</scope>
    <source>
        <strain evidence="3 4">B36.5</strain>
    </source>
</reference>
<feature type="domain" description="Alcohol dehydrogenase iron-type/glycerol dehydrogenase GldA" evidence="2">
    <location>
        <begin position="10"/>
        <end position="125"/>
    </location>
</feature>
<dbReference type="AlphaFoldDB" id="A0AAE6M992"/>
<dbReference type="SUPFAM" id="SSF56796">
    <property type="entry name" value="Dehydroquinate synthase-like"/>
    <property type="match status" value="1"/>
</dbReference>
<dbReference type="PANTHER" id="PTHR43633">
    <property type="entry name" value="ALCOHOL DEHYDROGENASE YQHD"/>
    <property type="match status" value="1"/>
</dbReference>
<protein>
    <submittedName>
        <fullName evidence="3">Iron-containing alcohol dehydrogenase</fullName>
    </submittedName>
</protein>
<dbReference type="GO" id="GO:0046872">
    <property type="term" value="F:metal ion binding"/>
    <property type="evidence" value="ECO:0007669"/>
    <property type="project" value="InterPro"/>
</dbReference>
<dbReference type="GeneID" id="80426790"/>
<proteinExistence type="predicted"/>
<evidence type="ECO:0000313" key="4">
    <source>
        <dbReference type="Proteomes" id="UP000323594"/>
    </source>
</evidence>
<accession>A0AAE6M992</accession>
<dbReference type="GO" id="GO:1990362">
    <property type="term" value="F:butanol dehydrogenase (NAD+) activity"/>
    <property type="evidence" value="ECO:0007669"/>
    <property type="project" value="InterPro"/>
</dbReference>
<evidence type="ECO:0000313" key="3">
    <source>
        <dbReference type="EMBL" id="QEJ98822.1"/>
    </source>
</evidence>
<dbReference type="Gene3D" id="3.40.50.1970">
    <property type="match status" value="1"/>
</dbReference>
<evidence type="ECO:0000256" key="1">
    <source>
        <dbReference type="ARBA" id="ARBA00023002"/>
    </source>
</evidence>
<dbReference type="EMBL" id="CP042817">
    <property type="protein sequence ID" value="QEJ98822.1"/>
    <property type="molecule type" value="Genomic_DNA"/>
</dbReference>
<dbReference type="InterPro" id="IPR001670">
    <property type="entry name" value="ADH_Fe/GldA"/>
</dbReference>
<organism evidence="3 4">
    <name type="scientific">Treponema phagedenis</name>
    <dbReference type="NCBI Taxonomy" id="162"/>
    <lineage>
        <taxon>Bacteria</taxon>
        <taxon>Pseudomonadati</taxon>
        <taxon>Spirochaetota</taxon>
        <taxon>Spirochaetia</taxon>
        <taxon>Spirochaetales</taxon>
        <taxon>Treponemataceae</taxon>
        <taxon>Treponema</taxon>
    </lineage>
</organism>
<dbReference type="GO" id="GO:0005829">
    <property type="term" value="C:cytosol"/>
    <property type="evidence" value="ECO:0007669"/>
    <property type="project" value="TreeGrafter"/>
</dbReference>
<dbReference type="PANTHER" id="PTHR43633:SF1">
    <property type="entry name" value="ALCOHOL DEHYDROGENASE YQHD"/>
    <property type="match status" value="1"/>
</dbReference>
<name>A0AAE6M992_TREPH</name>
<dbReference type="Pfam" id="PF00465">
    <property type="entry name" value="Fe-ADH"/>
    <property type="match status" value="1"/>
</dbReference>